<feature type="compositionally biased region" description="Polar residues" evidence="1">
    <location>
        <begin position="210"/>
        <end position="234"/>
    </location>
</feature>
<keyword evidence="2" id="KW-0472">Membrane</keyword>
<evidence type="ECO:0000313" key="3">
    <source>
        <dbReference type="EMBL" id="GFH48007.1"/>
    </source>
</evidence>
<keyword evidence="2" id="KW-0812">Transmembrane</keyword>
<accession>A0AAD3CL20</accession>
<comment type="caution">
    <text evidence="3">The sequence shown here is derived from an EMBL/GenBank/DDBJ whole genome shotgun (WGS) entry which is preliminary data.</text>
</comment>
<protein>
    <submittedName>
        <fullName evidence="3">Uncharacterized protein</fullName>
    </submittedName>
</protein>
<organism evidence="3 4">
    <name type="scientific">Chaetoceros tenuissimus</name>
    <dbReference type="NCBI Taxonomy" id="426638"/>
    <lineage>
        <taxon>Eukaryota</taxon>
        <taxon>Sar</taxon>
        <taxon>Stramenopiles</taxon>
        <taxon>Ochrophyta</taxon>
        <taxon>Bacillariophyta</taxon>
        <taxon>Coscinodiscophyceae</taxon>
        <taxon>Chaetocerotophycidae</taxon>
        <taxon>Chaetocerotales</taxon>
        <taxon>Chaetocerotaceae</taxon>
        <taxon>Chaetoceros</taxon>
    </lineage>
</organism>
<dbReference type="Proteomes" id="UP001054902">
    <property type="component" value="Unassembled WGS sequence"/>
</dbReference>
<feature type="compositionally biased region" description="Polar residues" evidence="1">
    <location>
        <begin position="122"/>
        <end position="134"/>
    </location>
</feature>
<evidence type="ECO:0000313" key="4">
    <source>
        <dbReference type="Proteomes" id="UP001054902"/>
    </source>
</evidence>
<keyword evidence="2" id="KW-1133">Transmembrane helix</keyword>
<dbReference type="AlphaFoldDB" id="A0AAD3CL20"/>
<dbReference type="EMBL" id="BLLK01000025">
    <property type="protein sequence ID" value="GFH48007.1"/>
    <property type="molecule type" value="Genomic_DNA"/>
</dbReference>
<keyword evidence="4" id="KW-1185">Reference proteome</keyword>
<proteinExistence type="predicted"/>
<name>A0AAD3CL20_9STRA</name>
<feature type="region of interest" description="Disordered" evidence="1">
    <location>
        <begin position="122"/>
        <end position="144"/>
    </location>
</feature>
<evidence type="ECO:0000256" key="2">
    <source>
        <dbReference type="SAM" id="Phobius"/>
    </source>
</evidence>
<sequence>MSDCGGCDDGGGCDYGGGYDGYGNEGGEHYYGSDHHHYQDRPYYSCQSSDSPMSDVVWGVLLLLVGGGVGGWLLTDSLQSQAVDADFVDLWLFPMVLLFVAILGVGLLMKGIQRITSKSKQSNFETSFNDTNQGGNDGDKNKFKMGDEETTTIASTTAGAEDSTIGKTNPYVVHAQQMEQQPSSNATQTDSDTKQASLFDQMRKWTSFNNANTTQNSNDFNRNQSRFSSKNTKQNKSDFNRNQSRQNEKKQKGAYFRFSMKFG</sequence>
<feature type="transmembrane region" description="Helical" evidence="2">
    <location>
        <begin position="56"/>
        <end position="75"/>
    </location>
</feature>
<reference evidence="3 4" key="1">
    <citation type="journal article" date="2021" name="Sci. Rep.">
        <title>The genome of the diatom Chaetoceros tenuissimus carries an ancient integrated fragment of an extant virus.</title>
        <authorList>
            <person name="Hongo Y."/>
            <person name="Kimura K."/>
            <person name="Takaki Y."/>
            <person name="Yoshida Y."/>
            <person name="Baba S."/>
            <person name="Kobayashi G."/>
            <person name="Nagasaki K."/>
            <person name="Hano T."/>
            <person name="Tomaru Y."/>
        </authorList>
    </citation>
    <scope>NUCLEOTIDE SEQUENCE [LARGE SCALE GENOMIC DNA]</scope>
    <source>
        <strain evidence="3 4">NIES-3715</strain>
    </source>
</reference>
<gene>
    <name evidence="3" type="ORF">CTEN210_04483</name>
</gene>
<feature type="region of interest" description="Disordered" evidence="1">
    <location>
        <begin position="210"/>
        <end position="254"/>
    </location>
</feature>
<evidence type="ECO:0000256" key="1">
    <source>
        <dbReference type="SAM" id="MobiDB-lite"/>
    </source>
</evidence>
<feature type="transmembrane region" description="Helical" evidence="2">
    <location>
        <begin position="90"/>
        <end position="109"/>
    </location>
</feature>